<dbReference type="Proteomes" id="UP000800041">
    <property type="component" value="Unassembled WGS sequence"/>
</dbReference>
<reference evidence="1" key="1">
    <citation type="journal article" date="2020" name="Stud. Mycol.">
        <title>101 Dothideomycetes genomes: a test case for predicting lifestyles and emergence of pathogens.</title>
        <authorList>
            <person name="Haridas S."/>
            <person name="Albert R."/>
            <person name="Binder M."/>
            <person name="Bloem J."/>
            <person name="Labutti K."/>
            <person name="Salamov A."/>
            <person name="Andreopoulos B."/>
            <person name="Baker S."/>
            <person name="Barry K."/>
            <person name="Bills G."/>
            <person name="Bluhm B."/>
            <person name="Cannon C."/>
            <person name="Castanera R."/>
            <person name="Culley D."/>
            <person name="Daum C."/>
            <person name="Ezra D."/>
            <person name="Gonzalez J."/>
            <person name="Henrissat B."/>
            <person name="Kuo A."/>
            <person name="Liang C."/>
            <person name="Lipzen A."/>
            <person name="Lutzoni F."/>
            <person name="Magnuson J."/>
            <person name="Mondo S."/>
            <person name="Nolan M."/>
            <person name="Ohm R."/>
            <person name="Pangilinan J."/>
            <person name="Park H.-J."/>
            <person name="Ramirez L."/>
            <person name="Alfaro M."/>
            <person name="Sun H."/>
            <person name="Tritt A."/>
            <person name="Yoshinaga Y."/>
            <person name="Zwiers L.-H."/>
            <person name="Turgeon B."/>
            <person name="Goodwin S."/>
            <person name="Spatafora J."/>
            <person name="Crous P."/>
            <person name="Grigoriev I."/>
        </authorList>
    </citation>
    <scope>NUCLEOTIDE SEQUENCE</scope>
    <source>
        <strain evidence="1">CBS 113979</strain>
    </source>
</reference>
<gene>
    <name evidence="1" type="ORF">K402DRAFT_394348</name>
</gene>
<accession>A0A6G1GXP9</accession>
<keyword evidence="2" id="KW-1185">Reference proteome</keyword>
<organism evidence="1 2">
    <name type="scientific">Aulographum hederae CBS 113979</name>
    <dbReference type="NCBI Taxonomy" id="1176131"/>
    <lineage>
        <taxon>Eukaryota</taxon>
        <taxon>Fungi</taxon>
        <taxon>Dikarya</taxon>
        <taxon>Ascomycota</taxon>
        <taxon>Pezizomycotina</taxon>
        <taxon>Dothideomycetes</taxon>
        <taxon>Pleosporomycetidae</taxon>
        <taxon>Aulographales</taxon>
        <taxon>Aulographaceae</taxon>
    </lineage>
</organism>
<protein>
    <submittedName>
        <fullName evidence="1">Uncharacterized protein</fullName>
    </submittedName>
</protein>
<name>A0A6G1GXP9_9PEZI</name>
<dbReference type="EMBL" id="ML977160">
    <property type="protein sequence ID" value="KAF1985736.1"/>
    <property type="molecule type" value="Genomic_DNA"/>
</dbReference>
<dbReference type="OrthoDB" id="3552169at2759"/>
<evidence type="ECO:0000313" key="2">
    <source>
        <dbReference type="Proteomes" id="UP000800041"/>
    </source>
</evidence>
<evidence type="ECO:0000313" key="1">
    <source>
        <dbReference type="EMBL" id="KAF1985736.1"/>
    </source>
</evidence>
<dbReference type="AlphaFoldDB" id="A0A6G1GXP9"/>
<sequence length="71" mass="7983">MSTAETRAQRINENCDIIWGADSDYIIDAETDDYEWYLCFVKKVVGGYPGDILMMSLRAGGTLRGVNWIAC</sequence>
<proteinExistence type="predicted"/>